<dbReference type="CDD" id="cd12148">
    <property type="entry name" value="fungal_TF_MHR"/>
    <property type="match status" value="1"/>
</dbReference>
<feature type="region of interest" description="Disordered" evidence="3">
    <location>
        <begin position="92"/>
        <end position="123"/>
    </location>
</feature>
<feature type="region of interest" description="Disordered" evidence="3">
    <location>
        <begin position="594"/>
        <end position="622"/>
    </location>
</feature>
<name>J6F4Z4_TRIAS</name>
<protein>
    <submittedName>
        <fullName evidence="5">Nucleus protein</fullName>
    </submittedName>
</protein>
<proteinExistence type="predicted"/>
<dbReference type="PANTHER" id="PTHR31001:SF76">
    <property type="entry name" value="ZN(2)-C6 FUNGAL-TYPE DOMAIN-CONTAINING PROTEIN"/>
    <property type="match status" value="1"/>
</dbReference>
<keyword evidence="2" id="KW-0539">Nucleus</keyword>
<dbReference type="InterPro" id="IPR050613">
    <property type="entry name" value="Sec_Metabolite_Reg"/>
</dbReference>
<evidence type="ECO:0000313" key="5">
    <source>
        <dbReference type="EMBL" id="EJT50352.1"/>
    </source>
</evidence>
<feature type="region of interest" description="Disordered" evidence="3">
    <location>
        <begin position="646"/>
        <end position="665"/>
    </location>
</feature>
<dbReference type="GeneID" id="25983887"/>
<evidence type="ECO:0000313" key="6">
    <source>
        <dbReference type="Proteomes" id="UP000002748"/>
    </source>
</evidence>
<dbReference type="GO" id="GO:0008270">
    <property type="term" value="F:zinc ion binding"/>
    <property type="evidence" value="ECO:0007669"/>
    <property type="project" value="InterPro"/>
</dbReference>
<dbReference type="EMBL" id="ALBS01000112">
    <property type="protein sequence ID" value="EJT50352.1"/>
    <property type="molecule type" value="Genomic_DNA"/>
</dbReference>
<sequence>MELDDLDDLLGPRQMRNCLPCKQRKIKCGPCALRKDVKSCSPELSKLKDLASRDLGGLSGLGDRNVTASEFQVLVKRVKSLQDKVAELESTVKAGGGRSAAGTREHTPPLGLSPKATTVTSRRHQGEDEMVFALEDFQMSHRINAMRNIESPGGTSRERDNLSTVTTDHPMAFLVPPGSDYLQKAMQALPDEQTCQFLVQQYFDHVEWFQRCLHYPTFMRQCRQLWAREAPLDPDFVCTYLMVVCLGLRTVVDTLPGMTNALGLADNLYHVAEGVLWMSRFLHRQTFESLQAISLMTVYGFGLEDGADATWALCGSAVKIAQNLGLNRLEAEAPGKEWSPLWRSRLRRELGRRLWWTFVALDWSNAIAHGSTYQVVPMQNLSALPSNLRDDQLEDDEAAAEPLSVYTIFRFRFVKLYREIVDHMMQHTTPSYSFILRMDDSIIELASSLPRHFEDPTELPDGVDPALLVDSVFLNMQANIRLLRLHRPFFLRGYQDPRYERSKSRCVEASRLVLGLVDVARRRAPNLLSFWTVLFYAFSAAVPVCIDLFFDPAPDKRAAVEQILNTFREHATISSAARNSVFVLERLLELEKQVREDDSPRDGAGPSKKRRLSGHSGPSRKHAEVLRNSIRSILENAAFSQHPSTIPVLPQQTAPSESAPSEGSFPLALTPTLALDDIWPTNSSFDTLDTLWVQSEGMTWPAL</sequence>
<feature type="domain" description="Xylanolytic transcriptional activator regulatory" evidence="4">
    <location>
        <begin position="310"/>
        <end position="391"/>
    </location>
</feature>
<organism evidence="5 6">
    <name type="scientific">Trichosporon asahii var. asahii (strain ATCC 90039 / CBS 2479 / JCM 2466 / KCTC 7840 / NBRC 103889/ NCYC 2677 / UAMH 7654)</name>
    <name type="common">Yeast</name>
    <dbReference type="NCBI Taxonomy" id="1186058"/>
    <lineage>
        <taxon>Eukaryota</taxon>
        <taxon>Fungi</taxon>
        <taxon>Dikarya</taxon>
        <taxon>Basidiomycota</taxon>
        <taxon>Agaricomycotina</taxon>
        <taxon>Tremellomycetes</taxon>
        <taxon>Trichosporonales</taxon>
        <taxon>Trichosporonaceae</taxon>
        <taxon>Trichosporon</taxon>
    </lineage>
</organism>
<dbReference type="KEGG" id="tasa:A1Q1_00373"/>
<dbReference type="GO" id="GO:0003677">
    <property type="term" value="F:DNA binding"/>
    <property type="evidence" value="ECO:0007669"/>
    <property type="project" value="InterPro"/>
</dbReference>
<comment type="caution">
    <text evidence="5">The sequence shown here is derived from an EMBL/GenBank/DDBJ whole genome shotgun (WGS) entry which is preliminary data.</text>
</comment>
<dbReference type="Proteomes" id="UP000002748">
    <property type="component" value="Unassembled WGS sequence"/>
</dbReference>
<dbReference type="GO" id="GO:0005634">
    <property type="term" value="C:nucleus"/>
    <property type="evidence" value="ECO:0007669"/>
    <property type="project" value="UniProtKB-SubCell"/>
</dbReference>
<dbReference type="AlphaFoldDB" id="J6F4Z4"/>
<dbReference type="RefSeq" id="XP_014181497.1">
    <property type="nucleotide sequence ID" value="XM_014326022.1"/>
</dbReference>
<evidence type="ECO:0000256" key="1">
    <source>
        <dbReference type="ARBA" id="ARBA00004123"/>
    </source>
</evidence>
<evidence type="ECO:0000256" key="2">
    <source>
        <dbReference type="ARBA" id="ARBA00023242"/>
    </source>
</evidence>
<comment type="subcellular location">
    <subcellularLocation>
        <location evidence="1">Nucleus</location>
    </subcellularLocation>
</comment>
<reference evidence="5 6" key="1">
    <citation type="journal article" date="2012" name="Eukaryot. Cell">
        <title>Draft genome sequence of CBS 2479, the standard type strain of Trichosporon asahii.</title>
        <authorList>
            <person name="Yang R.Y."/>
            <person name="Li H.T."/>
            <person name="Zhu H."/>
            <person name="Zhou G.P."/>
            <person name="Wang M."/>
            <person name="Wang L."/>
        </authorList>
    </citation>
    <scope>NUCLEOTIDE SEQUENCE [LARGE SCALE GENOMIC DNA]</scope>
    <source>
        <strain evidence="6">ATCC 90039 / CBS 2479 / JCM 2466 / KCTC 7840 / NCYC 2677 / UAMH 7654</strain>
    </source>
</reference>
<dbReference type="GO" id="GO:0006351">
    <property type="term" value="P:DNA-templated transcription"/>
    <property type="evidence" value="ECO:0007669"/>
    <property type="project" value="InterPro"/>
</dbReference>
<dbReference type="Pfam" id="PF04082">
    <property type="entry name" value="Fungal_trans"/>
    <property type="match status" value="1"/>
</dbReference>
<evidence type="ECO:0000259" key="4">
    <source>
        <dbReference type="SMART" id="SM00906"/>
    </source>
</evidence>
<dbReference type="PANTHER" id="PTHR31001">
    <property type="entry name" value="UNCHARACTERIZED TRANSCRIPTIONAL REGULATORY PROTEIN"/>
    <property type="match status" value="1"/>
</dbReference>
<gene>
    <name evidence="5" type="ORF">A1Q1_00373</name>
</gene>
<accession>J6F4Z4</accession>
<dbReference type="OrthoDB" id="410267at2759"/>
<dbReference type="InterPro" id="IPR007219">
    <property type="entry name" value="XnlR_reg_dom"/>
</dbReference>
<feature type="compositionally biased region" description="Polar residues" evidence="3">
    <location>
        <begin position="646"/>
        <end position="661"/>
    </location>
</feature>
<dbReference type="HOGENOM" id="CLU_330154_0_0_1"/>
<evidence type="ECO:0000256" key="3">
    <source>
        <dbReference type="SAM" id="MobiDB-lite"/>
    </source>
</evidence>
<dbReference type="SMART" id="SM00906">
    <property type="entry name" value="Fungal_trans"/>
    <property type="match status" value="1"/>
</dbReference>
<dbReference type="VEuPathDB" id="FungiDB:A1Q1_00373"/>